<name>A0ABR2ZDT4_9AGAR</name>
<feature type="region of interest" description="Disordered" evidence="1">
    <location>
        <begin position="1"/>
        <end position="35"/>
    </location>
</feature>
<keyword evidence="4" id="KW-1185">Reference proteome</keyword>
<dbReference type="PANTHER" id="PTHR39639">
    <property type="entry name" value="CHROMOSOME 16, WHOLE GENOME SHOTGUN SEQUENCE"/>
    <property type="match status" value="1"/>
</dbReference>
<dbReference type="Pfam" id="PF03235">
    <property type="entry name" value="GmrSD_N"/>
    <property type="match status" value="1"/>
</dbReference>
<feature type="region of interest" description="Disordered" evidence="1">
    <location>
        <begin position="420"/>
        <end position="499"/>
    </location>
</feature>
<feature type="region of interest" description="Disordered" evidence="1">
    <location>
        <begin position="373"/>
        <end position="394"/>
    </location>
</feature>
<dbReference type="PANTHER" id="PTHR39639:SF1">
    <property type="entry name" value="DUF262 DOMAIN-CONTAINING PROTEIN"/>
    <property type="match status" value="1"/>
</dbReference>
<dbReference type="EMBL" id="JBBXMP010000222">
    <property type="protein sequence ID" value="KAL0059500.1"/>
    <property type="molecule type" value="Genomic_DNA"/>
</dbReference>
<evidence type="ECO:0000259" key="2">
    <source>
        <dbReference type="Pfam" id="PF03235"/>
    </source>
</evidence>
<evidence type="ECO:0000256" key="1">
    <source>
        <dbReference type="SAM" id="MobiDB-lite"/>
    </source>
</evidence>
<dbReference type="Proteomes" id="UP001437256">
    <property type="component" value="Unassembled WGS sequence"/>
</dbReference>
<gene>
    <name evidence="3" type="ORF">AAF712_013731</name>
</gene>
<feature type="compositionally biased region" description="Acidic residues" evidence="1">
    <location>
        <begin position="451"/>
        <end position="463"/>
    </location>
</feature>
<organism evidence="3 4">
    <name type="scientific">Marasmius tenuissimus</name>
    <dbReference type="NCBI Taxonomy" id="585030"/>
    <lineage>
        <taxon>Eukaryota</taxon>
        <taxon>Fungi</taxon>
        <taxon>Dikarya</taxon>
        <taxon>Basidiomycota</taxon>
        <taxon>Agaricomycotina</taxon>
        <taxon>Agaricomycetes</taxon>
        <taxon>Agaricomycetidae</taxon>
        <taxon>Agaricales</taxon>
        <taxon>Marasmiineae</taxon>
        <taxon>Marasmiaceae</taxon>
        <taxon>Marasmius</taxon>
    </lineage>
</organism>
<accession>A0ABR2ZDT4</accession>
<feature type="domain" description="GmrSD restriction endonucleases N-terminal" evidence="2">
    <location>
        <begin position="70"/>
        <end position="219"/>
    </location>
</feature>
<comment type="caution">
    <text evidence="3">The sequence shown here is derived from an EMBL/GenBank/DDBJ whole genome shotgun (WGS) entry which is preliminary data.</text>
</comment>
<feature type="compositionally biased region" description="Low complexity" evidence="1">
    <location>
        <begin position="423"/>
        <end position="434"/>
    </location>
</feature>
<protein>
    <recommendedName>
        <fullName evidence="2">GmrSD restriction endonucleases N-terminal domain-containing protein</fullName>
    </recommendedName>
</protein>
<evidence type="ECO:0000313" key="4">
    <source>
        <dbReference type="Proteomes" id="UP001437256"/>
    </source>
</evidence>
<feature type="compositionally biased region" description="Basic residues" evidence="1">
    <location>
        <begin position="487"/>
        <end position="499"/>
    </location>
</feature>
<dbReference type="InterPro" id="IPR004919">
    <property type="entry name" value="GmrSD_N"/>
</dbReference>
<sequence>MSTSLKDDEIYHPDLEDDEENLSDDLNPKEKPAKCPPATVEVLDYVVTRDIKKPRSQAYSLEWLYKQLKDNLIDLNAEYQRDVVWTKEKQSFLIDSIFNNHYVPPIILSIRKRENEIDETRVCIDGKQRLTAIMLFLEGTIPYKDKATGRLLWFKHNPDLLWPPGRGKKYLLPANMKRSFENRSMVCVEYEEVSYGEERDIFKRVQLGVPLTAAEKLQAISTLRVRFIQKLRTQFMVPEKLENPAIPWNRSRCRDFHILALSVYYATTWDFKGPTLPLVHSDTLATWLGEQPRGGKDDGEPSDGVPVPPKLQNRIIRALETMTRLFTTSALNQPFVSFVHNGKLKALSPIDVIGTFFLVYKLTQLSSRPATDPTLSQLGETMRRNLRDGNPSLKMRSPMLKLAQQFCIKDAEDLAKRSRMLTGSPVPGSSSSSGLASRKEGVLKRRALTDTSEDSLSEVESEDSTCKVVRTSTTGVGNRIPSVTTKDRRKTASGVGKRKKRVYEEDEFDGGDNLVSTLVARAKRVRGRPTKTTK</sequence>
<feature type="compositionally biased region" description="Basic and acidic residues" evidence="1">
    <location>
        <begin position="1"/>
        <end position="14"/>
    </location>
</feature>
<proteinExistence type="predicted"/>
<feature type="compositionally biased region" description="Polar residues" evidence="1">
    <location>
        <begin position="470"/>
        <end position="484"/>
    </location>
</feature>
<reference evidence="3 4" key="1">
    <citation type="submission" date="2024-05" db="EMBL/GenBank/DDBJ databases">
        <title>A draft genome resource for the thread blight pathogen Marasmius tenuissimus strain MS-2.</title>
        <authorList>
            <person name="Yulfo-Soto G.E."/>
            <person name="Baruah I.K."/>
            <person name="Amoako-Attah I."/>
            <person name="Bukari Y."/>
            <person name="Meinhardt L.W."/>
            <person name="Bailey B.A."/>
            <person name="Cohen S.P."/>
        </authorList>
    </citation>
    <scope>NUCLEOTIDE SEQUENCE [LARGE SCALE GENOMIC DNA]</scope>
    <source>
        <strain evidence="3 4">MS-2</strain>
    </source>
</reference>
<evidence type="ECO:0000313" key="3">
    <source>
        <dbReference type="EMBL" id="KAL0059500.1"/>
    </source>
</evidence>